<name>A0ABY3WMR2_9ACTN</name>
<reference evidence="7 8" key="1">
    <citation type="submission" date="2021-03" db="EMBL/GenBank/DDBJ databases">
        <title>Complete genome of Streptomyces formicae strain 1H-GS9 (DSM 100524).</title>
        <authorList>
            <person name="Atanasov K.E."/>
            <person name="Altabella T."/>
            <person name="Ferrer A."/>
        </authorList>
    </citation>
    <scope>NUCLEOTIDE SEQUENCE [LARGE SCALE GENOMIC DNA]</scope>
    <source>
        <strain evidence="7 8">1H-GS9</strain>
    </source>
</reference>
<keyword evidence="1" id="KW-1003">Cell membrane</keyword>
<dbReference type="PROSITE" id="PS51257">
    <property type="entry name" value="PROKAR_LIPOPROTEIN"/>
    <property type="match status" value="1"/>
</dbReference>
<accession>A0ABY3WMR2</accession>
<evidence type="ECO:0000313" key="8">
    <source>
        <dbReference type="Proteomes" id="UP000828924"/>
    </source>
</evidence>
<evidence type="ECO:0000256" key="5">
    <source>
        <dbReference type="ARBA" id="ARBA00023288"/>
    </source>
</evidence>
<dbReference type="SUPFAM" id="SSF53850">
    <property type="entry name" value="Periplasmic binding protein-like II"/>
    <property type="match status" value="1"/>
</dbReference>
<keyword evidence="5" id="KW-0449">Lipoprotein</keyword>
<evidence type="ECO:0000256" key="2">
    <source>
        <dbReference type="ARBA" id="ARBA00022729"/>
    </source>
</evidence>
<dbReference type="EMBL" id="CP071872">
    <property type="protein sequence ID" value="UNM13435.1"/>
    <property type="molecule type" value="Genomic_DNA"/>
</dbReference>
<protein>
    <submittedName>
        <fullName evidence="7">Sugar ABC transporter substrate-binding protein</fullName>
    </submittedName>
</protein>
<feature type="chain" id="PRO_5047350599" evidence="6">
    <location>
        <begin position="20"/>
        <end position="433"/>
    </location>
</feature>
<dbReference type="Proteomes" id="UP000828924">
    <property type="component" value="Chromosome"/>
</dbReference>
<keyword evidence="8" id="KW-1185">Reference proteome</keyword>
<dbReference type="Gene3D" id="3.40.190.10">
    <property type="entry name" value="Periplasmic binding protein-like II"/>
    <property type="match status" value="1"/>
</dbReference>
<dbReference type="Pfam" id="PF01547">
    <property type="entry name" value="SBP_bac_1"/>
    <property type="match status" value="1"/>
</dbReference>
<dbReference type="CDD" id="cd13585">
    <property type="entry name" value="PBP2_TMBP_like"/>
    <property type="match status" value="1"/>
</dbReference>
<keyword evidence="2 6" id="KW-0732">Signal</keyword>
<dbReference type="PANTHER" id="PTHR43649">
    <property type="entry name" value="ARABINOSE-BINDING PROTEIN-RELATED"/>
    <property type="match status" value="1"/>
</dbReference>
<dbReference type="InterPro" id="IPR050490">
    <property type="entry name" value="Bact_solute-bd_prot1"/>
</dbReference>
<evidence type="ECO:0000256" key="1">
    <source>
        <dbReference type="ARBA" id="ARBA00022475"/>
    </source>
</evidence>
<dbReference type="InterPro" id="IPR006059">
    <property type="entry name" value="SBP"/>
</dbReference>
<evidence type="ECO:0000313" key="7">
    <source>
        <dbReference type="EMBL" id="UNM13435.1"/>
    </source>
</evidence>
<sequence length="433" mass="46002">MRRTGRRAALGAGMALALALTGCGVGGGGAGEDAAGSARDGKIAGEITFQTWNLKGGYEKYFTGLVDTFEQQHPGTKVKWVDQPADGYSDKLSADAAAGTLPDVMDLGPEAGYTLAGAGQLLDIAKEDPEARKDFLPAAWEAMTWPGVGGGAYGYPFYLNTGPSFFNKDLLARAGLDPAKIPGTYDELFTQATTMAGTAKGSYSMIGRTPVIETFGTYGVPLMNDQGTKFTFNGPKGVELLTRFKEMYEAGALTEDVLNEQQTGEVDKFKAGRLGWLPGSAYNLADFKKTAPKVYKSVAIGPMIANAAPNMYIESLAVSAHTKNAATAVAFAKFVTNAKNQLAFAHEAAIFPATAGTLDDPYFTADDGTDEGRVRVEAAAQTRKAVVYWPPAFSQAMVDELREQVALAIKGKKSPQQALDETVAFCNERLDRA</sequence>
<gene>
    <name evidence="7" type="ORF">J4032_19830</name>
</gene>
<dbReference type="PANTHER" id="PTHR43649:SF33">
    <property type="entry name" value="POLYGALACTURONAN_RHAMNOGALACTURONAN-BINDING PROTEIN YTCQ"/>
    <property type="match status" value="1"/>
</dbReference>
<keyword evidence="3" id="KW-0472">Membrane</keyword>
<evidence type="ECO:0000256" key="6">
    <source>
        <dbReference type="SAM" id="SignalP"/>
    </source>
</evidence>
<proteinExistence type="predicted"/>
<keyword evidence="4" id="KW-0564">Palmitate</keyword>
<evidence type="ECO:0000256" key="3">
    <source>
        <dbReference type="ARBA" id="ARBA00023136"/>
    </source>
</evidence>
<organism evidence="7 8">
    <name type="scientific">Streptomyces formicae</name>
    <dbReference type="NCBI Taxonomy" id="1616117"/>
    <lineage>
        <taxon>Bacteria</taxon>
        <taxon>Bacillati</taxon>
        <taxon>Actinomycetota</taxon>
        <taxon>Actinomycetes</taxon>
        <taxon>Kitasatosporales</taxon>
        <taxon>Streptomycetaceae</taxon>
        <taxon>Streptomyces</taxon>
    </lineage>
</organism>
<evidence type="ECO:0000256" key="4">
    <source>
        <dbReference type="ARBA" id="ARBA00023139"/>
    </source>
</evidence>
<dbReference type="RefSeq" id="WP_242332336.1">
    <property type="nucleotide sequence ID" value="NZ_CP071872.1"/>
</dbReference>
<feature type="signal peptide" evidence="6">
    <location>
        <begin position="1"/>
        <end position="19"/>
    </location>
</feature>